<evidence type="ECO:0000313" key="3">
    <source>
        <dbReference type="Proteomes" id="UP001651050"/>
    </source>
</evidence>
<reference evidence="2 3" key="1">
    <citation type="submission" date="2022-02" db="EMBL/GenBank/DDBJ databases">
        <title>The car tank lid bacteriome: a reservoir of bacteria with potential in bioremediation of fuel.</title>
        <authorList>
            <person name="Vidal-Verdu A."/>
            <person name="Gomez-Martinez D."/>
            <person name="Latorre-Perez A."/>
            <person name="Pereto J."/>
            <person name="Porcar M."/>
        </authorList>
    </citation>
    <scope>NUCLEOTIDE SEQUENCE [LARGE SCALE GENOMIC DNA]</scope>
    <source>
        <strain evidence="2 3">4D.3</strain>
    </source>
</reference>
<evidence type="ECO:0000256" key="1">
    <source>
        <dbReference type="SAM" id="MobiDB-lite"/>
    </source>
</evidence>
<dbReference type="EMBL" id="JALQCY010000005">
    <property type="protein sequence ID" value="MCK9795338.1"/>
    <property type="molecule type" value="Genomic_DNA"/>
</dbReference>
<comment type="caution">
    <text evidence="2">The sequence shown here is derived from an EMBL/GenBank/DDBJ whole genome shotgun (WGS) entry which is preliminary data.</text>
</comment>
<organism evidence="2 3">
    <name type="scientific">Isoptericola peretonis</name>
    <dbReference type="NCBI Taxonomy" id="2918523"/>
    <lineage>
        <taxon>Bacteria</taxon>
        <taxon>Bacillati</taxon>
        <taxon>Actinomycetota</taxon>
        <taxon>Actinomycetes</taxon>
        <taxon>Micrococcales</taxon>
        <taxon>Promicromonosporaceae</taxon>
        <taxon>Isoptericola</taxon>
    </lineage>
</organism>
<sequence>MAQVFGDSTTGFVVFRVEPRWTRTGGFLWWTRWARGVEHVEFVETLWLNADDAPDPDKAVGEAGSAESSSPWLDELRNGSYGFDDNPGDAEHPGQERKLSVRWLAGPERTNALREWGFGTA</sequence>
<name>A0ABT0J761_9MICO</name>
<protein>
    <submittedName>
        <fullName evidence="2">Uncharacterized protein</fullName>
    </submittedName>
</protein>
<accession>A0ABT0J761</accession>
<dbReference type="RefSeq" id="WP_416345188.1">
    <property type="nucleotide sequence ID" value="NZ_JALQCY010000005.1"/>
</dbReference>
<feature type="region of interest" description="Disordered" evidence="1">
    <location>
        <begin position="52"/>
        <end position="73"/>
    </location>
</feature>
<proteinExistence type="predicted"/>
<gene>
    <name evidence="2" type="ORF">M1843_16430</name>
</gene>
<keyword evidence="3" id="KW-1185">Reference proteome</keyword>
<evidence type="ECO:0000313" key="2">
    <source>
        <dbReference type="EMBL" id="MCK9795338.1"/>
    </source>
</evidence>
<feature type="compositionally biased region" description="Low complexity" evidence="1">
    <location>
        <begin position="61"/>
        <end position="70"/>
    </location>
</feature>
<dbReference type="Proteomes" id="UP001651050">
    <property type="component" value="Unassembled WGS sequence"/>
</dbReference>